<dbReference type="GO" id="GO:0005524">
    <property type="term" value="F:ATP binding"/>
    <property type="evidence" value="ECO:0007669"/>
    <property type="project" value="UniProtKB-KW"/>
</dbReference>
<dbReference type="PANTHER" id="PTHR43776:SF7">
    <property type="entry name" value="D,D-DIPEPTIDE TRANSPORT ATP-BINDING PROTEIN DDPF-RELATED"/>
    <property type="match status" value="1"/>
</dbReference>
<dbReference type="Gene3D" id="3.40.50.300">
    <property type="entry name" value="P-loop containing nucleotide triphosphate hydrolases"/>
    <property type="match status" value="2"/>
</dbReference>
<comment type="caution">
    <text evidence="7">The sequence shown here is derived from an EMBL/GenBank/DDBJ whole genome shotgun (WGS) entry which is preliminary data.</text>
</comment>
<evidence type="ECO:0000256" key="4">
    <source>
        <dbReference type="ARBA" id="ARBA00022741"/>
    </source>
</evidence>
<dbReference type="InterPro" id="IPR003593">
    <property type="entry name" value="AAA+_ATPase"/>
</dbReference>
<dbReference type="PANTHER" id="PTHR43776">
    <property type="entry name" value="TRANSPORT ATP-BINDING PROTEIN"/>
    <property type="match status" value="1"/>
</dbReference>
<evidence type="ECO:0000259" key="6">
    <source>
        <dbReference type="PROSITE" id="PS50893"/>
    </source>
</evidence>
<dbReference type="NCBIfam" id="NF007739">
    <property type="entry name" value="PRK10419.1"/>
    <property type="match status" value="2"/>
</dbReference>
<keyword evidence="8" id="KW-1185">Reference proteome</keyword>
<dbReference type="SUPFAM" id="SSF52540">
    <property type="entry name" value="P-loop containing nucleoside triphosphate hydrolases"/>
    <property type="match status" value="2"/>
</dbReference>
<dbReference type="InterPro" id="IPR013563">
    <property type="entry name" value="Oligopep_ABC_C"/>
</dbReference>
<proteinExistence type="inferred from homology"/>
<dbReference type="CDD" id="cd03257">
    <property type="entry name" value="ABC_NikE_OppD_transporters"/>
    <property type="match status" value="2"/>
</dbReference>
<organism evidence="7 8">
    <name type="scientific">Ectorhizobium quercum</name>
    <dbReference type="NCBI Taxonomy" id="2965071"/>
    <lineage>
        <taxon>Bacteria</taxon>
        <taxon>Pseudomonadati</taxon>
        <taxon>Pseudomonadota</taxon>
        <taxon>Alphaproteobacteria</taxon>
        <taxon>Hyphomicrobiales</taxon>
        <taxon>Rhizobiaceae</taxon>
        <taxon>Ectorhizobium</taxon>
    </lineage>
</organism>
<dbReference type="Pfam" id="PF00005">
    <property type="entry name" value="ABC_tran"/>
    <property type="match status" value="2"/>
</dbReference>
<dbReference type="PROSITE" id="PS00211">
    <property type="entry name" value="ABC_TRANSPORTER_1"/>
    <property type="match status" value="2"/>
</dbReference>
<dbReference type="Pfam" id="PF08352">
    <property type="entry name" value="oligo_HPY"/>
    <property type="match status" value="2"/>
</dbReference>
<dbReference type="EMBL" id="JANFPI010000001">
    <property type="protein sequence ID" value="MCX8995906.1"/>
    <property type="molecule type" value="Genomic_DNA"/>
</dbReference>
<dbReference type="PROSITE" id="PS50893">
    <property type="entry name" value="ABC_TRANSPORTER_2"/>
    <property type="match status" value="2"/>
</dbReference>
<reference evidence="7" key="1">
    <citation type="submission" date="2022-07" db="EMBL/GenBank/DDBJ databases">
        <title>Ectorhizobium quercum gen.nov., sp. nov.</title>
        <authorList>
            <person name="Ma T."/>
            <person name="Li Y."/>
        </authorList>
    </citation>
    <scope>NUCLEOTIDE SEQUENCE</scope>
    <source>
        <strain evidence="7">BDR2-2</strain>
    </source>
</reference>
<evidence type="ECO:0000256" key="1">
    <source>
        <dbReference type="ARBA" id="ARBA00004417"/>
    </source>
</evidence>
<gene>
    <name evidence="7" type="ORF">NOF55_02180</name>
</gene>
<comment type="similarity">
    <text evidence="2">Belongs to the ABC transporter superfamily.</text>
</comment>
<dbReference type="SMART" id="SM00382">
    <property type="entry name" value="AAA"/>
    <property type="match status" value="2"/>
</dbReference>
<keyword evidence="5 7" id="KW-0067">ATP-binding</keyword>
<dbReference type="InterPro" id="IPR050319">
    <property type="entry name" value="ABC_transp_ATP-bind"/>
</dbReference>
<dbReference type="GO" id="GO:0055085">
    <property type="term" value="P:transmembrane transport"/>
    <property type="evidence" value="ECO:0007669"/>
    <property type="project" value="UniProtKB-ARBA"/>
</dbReference>
<sequence length="553" mass="60077">MTDAPLLEIGNLSLGIPDIDLTIVRNASLTIKAAETVGIVGESGSGKTMLGRAVIGLSPPPVRVTEGDIRFRGASFRSMSEKAMRAIRGPGVSMIFQEPMTSLNPSMTIGRQMEEGLALHGGIDANERRRRILAMLERVGIGDGERLLRAYPHEFSGGMRQRIMIASAMLLKPALLIADEPTTALDAVTQRDIMDLLAELTREYRTAVMLISHDLPMVARYADRIVVMQHGDIVETGRKDTVLAAPAHDYTRKLLSSLPVRGPSRPKAEGDPLISVEKLGVTFMKRGGLFARNGIKQAVRGVNLDIRAGEVVAVVGGSGSGKTTLARAIAGLTAYQSGAIRFRGLDLSDARGQARAQYRRQCHMVFQDPFSSLDPRMKVGELIAESLCILPEIPQSDHARLVSEALADVSLDPGLAERYPHQLSGGQRQRVAIARALVRRPSFVIADEAVSALDVTVRAQVLALLADLQRKYGFACLFITHDLAVVEQIADRVIVMQNGEIVEEGTRDEILDEPRHPYTLKLLSAIPVLEPTNTGGLTLKWRHTPVSDATPLN</sequence>
<keyword evidence="3" id="KW-0813">Transport</keyword>
<dbReference type="GO" id="GO:0005886">
    <property type="term" value="C:plasma membrane"/>
    <property type="evidence" value="ECO:0007669"/>
    <property type="project" value="UniProtKB-SubCell"/>
</dbReference>
<dbReference type="Proteomes" id="UP001208771">
    <property type="component" value="Unassembled WGS sequence"/>
</dbReference>
<protein>
    <submittedName>
        <fullName evidence="7">ABC transporter ATP-binding protein</fullName>
    </submittedName>
</protein>
<evidence type="ECO:0000256" key="2">
    <source>
        <dbReference type="ARBA" id="ARBA00005417"/>
    </source>
</evidence>
<accession>A0AAE3MWV0</accession>
<evidence type="ECO:0000256" key="3">
    <source>
        <dbReference type="ARBA" id="ARBA00022448"/>
    </source>
</evidence>
<feature type="domain" description="ABC transporter" evidence="6">
    <location>
        <begin position="7"/>
        <end position="255"/>
    </location>
</feature>
<comment type="subcellular location">
    <subcellularLocation>
        <location evidence="1">Cell inner membrane</location>
        <topology evidence="1">Peripheral membrane protein</topology>
    </subcellularLocation>
</comment>
<dbReference type="InterPro" id="IPR003439">
    <property type="entry name" value="ABC_transporter-like_ATP-bd"/>
</dbReference>
<dbReference type="InterPro" id="IPR017871">
    <property type="entry name" value="ABC_transporter-like_CS"/>
</dbReference>
<name>A0AAE3MWV0_9HYPH</name>
<evidence type="ECO:0000313" key="7">
    <source>
        <dbReference type="EMBL" id="MCX8995906.1"/>
    </source>
</evidence>
<dbReference type="RefSeq" id="WP_306409671.1">
    <property type="nucleotide sequence ID" value="NZ_JANFPI010000001.1"/>
</dbReference>
<dbReference type="GO" id="GO:0015833">
    <property type="term" value="P:peptide transport"/>
    <property type="evidence" value="ECO:0007669"/>
    <property type="project" value="InterPro"/>
</dbReference>
<evidence type="ECO:0000256" key="5">
    <source>
        <dbReference type="ARBA" id="ARBA00022840"/>
    </source>
</evidence>
<dbReference type="GO" id="GO:0016887">
    <property type="term" value="F:ATP hydrolysis activity"/>
    <property type="evidence" value="ECO:0007669"/>
    <property type="project" value="InterPro"/>
</dbReference>
<dbReference type="FunFam" id="3.40.50.300:FF:000016">
    <property type="entry name" value="Oligopeptide ABC transporter ATP-binding component"/>
    <property type="match status" value="1"/>
</dbReference>
<dbReference type="AlphaFoldDB" id="A0AAE3MWV0"/>
<keyword evidence="4" id="KW-0547">Nucleotide-binding</keyword>
<feature type="domain" description="ABC transporter" evidence="6">
    <location>
        <begin position="284"/>
        <end position="523"/>
    </location>
</feature>
<evidence type="ECO:0000313" key="8">
    <source>
        <dbReference type="Proteomes" id="UP001208771"/>
    </source>
</evidence>
<dbReference type="InterPro" id="IPR027417">
    <property type="entry name" value="P-loop_NTPase"/>
</dbReference>
<dbReference type="NCBIfam" id="NF008453">
    <property type="entry name" value="PRK11308.1"/>
    <property type="match status" value="2"/>
</dbReference>